<dbReference type="EMBL" id="AMRG01000009">
    <property type="protein sequence ID" value="EKE83404.1"/>
    <property type="molecule type" value="Genomic_DNA"/>
</dbReference>
<organism evidence="2 3">
    <name type="scientific">Idiomarina xiamenensis 10-D-4</name>
    <dbReference type="NCBI Taxonomy" id="740709"/>
    <lineage>
        <taxon>Bacteria</taxon>
        <taxon>Pseudomonadati</taxon>
        <taxon>Pseudomonadota</taxon>
        <taxon>Gammaproteobacteria</taxon>
        <taxon>Alteromonadales</taxon>
        <taxon>Idiomarinaceae</taxon>
        <taxon>Idiomarina</taxon>
    </lineage>
</organism>
<dbReference type="Proteomes" id="UP000014115">
    <property type="component" value="Unassembled WGS sequence"/>
</dbReference>
<dbReference type="RefSeq" id="WP_008488895.1">
    <property type="nucleotide sequence ID" value="NZ_AMRG01000009.1"/>
</dbReference>
<dbReference type="STRING" id="740709.A10D4_08282"/>
<evidence type="ECO:0000259" key="1">
    <source>
        <dbReference type="Pfam" id="PF00857"/>
    </source>
</evidence>
<dbReference type="InterPro" id="IPR036380">
    <property type="entry name" value="Isochorismatase-like_sf"/>
</dbReference>
<sequence length="181" mass="20019">MLLSCEQSLLLIIDVQDKLLPVIADGETTVSRIRWLAEVARELQVPTVVTEQNPQGIGYSSESLSDVLSAARVVEKMHFSAFAEADFRELVNGYQRQQIVISGVEAHVCVLQTAIDLLGDGYQVFVVADAVSSRTPENKAFALQRLAQAGVQIVTTEMVAFEWLEKAGSDIFRHVSKNWIK</sequence>
<dbReference type="CDD" id="cd01012">
    <property type="entry name" value="YcaC_related"/>
    <property type="match status" value="1"/>
</dbReference>
<dbReference type="InterPro" id="IPR050993">
    <property type="entry name" value="Isochorismatase_domain"/>
</dbReference>
<feature type="domain" description="Isochorismatase-like" evidence="1">
    <location>
        <begin position="8"/>
        <end position="157"/>
    </location>
</feature>
<dbReference type="OrthoDB" id="9796958at2"/>
<dbReference type="Pfam" id="PF00857">
    <property type="entry name" value="Isochorismatase"/>
    <property type="match status" value="1"/>
</dbReference>
<dbReference type="SUPFAM" id="SSF52499">
    <property type="entry name" value="Isochorismatase-like hydrolases"/>
    <property type="match status" value="1"/>
</dbReference>
<proteinExistence type="predicted"/>
<name>K2KLK1_9GAMM</name>
<dbReference type="AlphaFoldDB" id="K2KLK1"/>
<dbReference type="PATRIC" id="fig|740709.3.peg.1677"/>
<dbReference type="InterPro" id="IPR000868">
    <property type="entry name" value="Isochorismatase-like_dom"/>
</dbReference>
<evidence type="ECO:0000313" key="2">
    <source>
        <dbReference type="EMBL" id="EKE83404.1"/>
    </source>
</evidence>
<comment type="caution">
    <text evidence="2">The sequence shown here is derived from an EMBL/GenBank/DDBJ whole genome shotgun (WGS) entry which is preliminary data.</text>
</comment>
<protein>
    <submittedName>
        <fullName evidence="2">Nicotinamidase-like amidase</fullName>
    </submittedName>
</protein>
<dbReference type="PANTHER" id="PTHR14119:SF3">
    <property type="entry name" value="ISOCHORISMATASE DOMAIN-CONTAINING PROTEIN 2"/>
    <property type="match status" value="1"/>
</dbReference>
<gene>
    <name evidence="2" type="ORF">A10D4_08282</name>
</gene>
<keyword evidence="3" id="KW-1185">Reference proteome</keyword>
<accession>K2KLK1</accession>
<dbReference type="Gene3D" id="3.40.50.850">
    <property type="entry name" value="Isochorismatase-like"/>
    <property type="match status" value="1"/>
</dbReference>
<dbReference type="PANTHER" id="PTHR14119">
    <property type="entry name" value="HYDROLASE"/>
    <property type="match status" value="1"/>
</dbReference>
<evidence type="ECO:0000313" key="3">
    <source>
        <dbReference type="Proteomes" id="UP000014115"/>
    </source>
</evidence>
<dbReference type="eggNOG" id="COG1335">
    <property type="taxonomic scope" value="Bacteria"/>
</dbReference>
<reference evidence="2 3" key="1">
    <citation type="journal article" date="2012" name="J. Bacteriol.">
        <title>Genome Sequence of Idiomarina xiamenensis Type Strain 10-D-4.</title>
        <authorList>
            <person name="Lai Q."/>
            <person name="Wang L."/>
            <person name="Wang W."/>
            <person name="Shao Z."/>
        </authorList>
    </citation>
    <scope>NUCLEOTIDE SEQUENCE [LARGE SCALE GENOMIC DNA]</scope>
    <source>
        <strain evidence="2 3">10-D-4</strain>
    </source>
</reference>